<evidence type="ECO:0000259" key="3">
    <source>
        <dbReference type="Pfam" id="PF13966"/>
    </source>
</evidence>
<evidence type="ECO:0008006" key="6">
    <source>
        <dbReference type="Google" id="ProtNLM"/>
    </source>
</evidence>
<dbReference type="Proteomes" id="UP000646827">
    <property type="component" value="Unassembled WGS sequence"/>
</dbReference>
<dbReference type="Gene3D" id="3.30.420.10">
    <property type="entry name" value="Ribonuclease H-like superfamily/Ribonuclease H"/>
    <property type="match status" value="1"/>
</dbReference>
<evidence type="ECO:0000256" key="1">
    <source>
        <dbReference type="SAM" id="MobiDB-lite"/>
    </source>
</evidence>
<name>A0A8H7RVT6_9FUNG</name>
<dbReference type="AlphaFoldDB" id="A0A8H7RVT6"/>
<sequence length="759" mass="87975">MSTLNTVPEVESGTNVLVNEYNWDVPHEYLCCFNVNDDEIMTEAIEVSTPGLPPIKRLLDLDYYKIHRSIPKAIEIDENASVEKRVNTIWYFCGYSARKAELELGFAVRTAQHYCHQYRLDEDKVLPGKKSQSGGAPKKLFPEHTKFLIEYFEERVTATLWQAGDELCEKFSISVSLIAVHNHLVNHCTVTFKKLEKLPATIITPRVINLLKQVVEEWERDLNMDYMKNCVFIDKAGFNMHLRRNFGRPKIGTPAKAVVPTNRGISINIFSAIYHDGILDLTLRRPQPVPRPKKRKRNNGSSEEVTDVNARVGTRTEHYIEFITGLMDTLDADNMKGSYLVMDNAPIHTNSDIEDSGYKCVYLPPYSPFLNPIQEFWSKVKAGVRRDGLTKDDNLSSRITESSLTVTAEDCQGWIRHAIQFFDRFLPDHHLLLTLPLARKCRSIDISSPVNLIFRTVDTLNINWDDIQITKATALNLPLHSIITINNRVPHIRRPGFNKLRVVDLFYHDEQRQHLFIREKTDPVAYPTLLTRFLDDFAHCRIFFKNFFARLCLPPASTNHQYNSIIDGIDFTPFSHLITQHHSIMNYTTKQYHIDILSHTHNNNNNSQSIKWKLFWQTSMNHSTRKIFFRILHGTLPTASIIYQRTHNFLRTNLCPICQQSIDTPQHFTLQCSSKQAIWTKVWQYFMHADINLNSTYNFFTTCHKPYHHFSAKKLLSFLAIVLCHIWQGHWNHVFNNIPFSAETISVKAIASIQRHIQL</sequence>
<dbReference type="PANTHER" id="PTHR46564:SF1">
    <property type="entry name" value="TRANSPOSASE"/>
    <property type="match status" value="1"/>
</dbReference>
<accession>A0A8H7RVT6</accession>
<feature type="region of interest" description="Disordered" evidence="1">
    <location>
        <begin position="285"/>
        <end position="307"/>
    </location>
</feature>
<dbReference type="InterPro" id="IPR036397">
    <property type="entry name" value="RNaseH_sf"/>
</dbReference>
<dbReference type="SUPFAM" id="SSF46689">
    <property type="entry name" value="Homeodomain-like"/>
    <property type="match status" value="1"/>
</dbReference>
<evidence type="ECO:0000313" key="5">
    <source>
        <dbReference type="Proteomes" id="UP000646827"/>
    </source>
</evidence>
<proteinExistence type="predicted"/>
<organism evidence="4 5">
    <name type="scientific">Circinella minor</name>
    <dbReference type="NCBI Taxonomy" id="1195481"/>
    <lineage>
        <taxon>Eukaryota</taxon>
        <taxon>Fungi</taxon>
        <taxon>Fungi incertae sedis</taxon>
        <taxon>Mucoromycota</taxon>
        <taxon>Mucoromycotina</taxon>
        <taxon>Mucoromycetes</taxon>
        <taxon>Mucorales</taxon>
        <taxon>Lichtheimiaceae</taxon>
        <taxon>Circinella</taxon>
    </lineage>
</organism>
<comment type="caution">
    <text evidence="4">The sequence shown here is derived from an EMBL/GenBank/DDBJ whole genome shotgun (WGS) entry which is preliminary data.</text>
</comment>
<dbReference type="OrthoDB" id="2216069at2759"/>
<evidence type="ECO:0000259" key="2">
    <source>
        <dbReference type="Pfam" id="PF13358"/>
    </source>
</evidence>
<dbReference type="PANTHER" id="PTHR46564">
    <property type="entry name" value="TRANSPOSASE"/>
    <property type="match status" value="1"/>
</dbReference>
<gene>
    <name evidence="4" type="ORF">INT45_003603</name>
</gene>
<reference evidence="4 5" key="1">
    <citation type="submission" date="2020-12" db="EMBL/GenBank/DDBJ databases">
        <title>Metabolic potential, ecology and presence of endohyphal bacteria is reflected in genomic diversity of Mucoromycotina.</title>
        <authorList>
            <person name="Muszewska A."/>
            <person name="Okrasinska A."/>
            <person name="Steczkiewicz K."/>
            <person name="Drgas O."/>
            <person name="Orlowska M."/>
            <person name="Perlinska-Lenart U."/>
            <person name="Aleksandrzak-Piekarczyk T."/>
            <person name="Szatraj K."/>
            <person name="Zielenkiewicz U."/>
            <person name="Pilsyk S."/>
            <person name="Malc E."/>
            <person name="Mieczkowski P."/>
            <person name="Kruszewska J.S."/>
            <person name="Biernat P."/>
            <person name="Pawlowska J."/>
        </authorList>
    </citation>
    <scope>NUCLEOTIDE SEQUENCE [LARGE SCALE GENOMIC DNA]</scope>
    <source>
        <strain evidence="4 5">CBS 142.35</strain>
    </source>
</reference>
<dbReference type="Pfam" id="PF13966">
    <property type="entry name" value="zf-RVT"/>
    <property type="match status" value="1"/>
</dbReference>
<dbReference type="InterPro" id="IPR038717">
    <property type="entry name" value="Tc1-like_DDE_dom"/>
</dbReference>
<feature type="domain" description="Tc1-like transposase DDE" evidence="2">
    <location>
        <begin position="315"/>
        <end position="387"/>
    </location>
</feature>
<dbReference type="InterPro" id="IPR009057">
    <property type="entry name" value="Homeodomain-like_sf"/>
</dbReference>
<dbReference type="InterPro" id="IPR026960">
    <property type="entry name" value="RVT-Znf"/>
</dbReference>
<protein>
    <recommendedName>
        <fullName evidence="6">Tc1-like transposase DDE domain-containing protein</fullName>
    </recommendedName>
</protein>
<dbReference type="EMBL" id="JAEPRB010000247">
    <property type="protein sequence ID" value="KAG2218177.1"/>
    <property type="molecule type" value="Genomic_DNA"/>
</dbReference>
<evidence type="ECO:0000313" key="4">
    <source>
        <dbReference type="EMBL" id="KAG2218177.1"/>
    </source>
</evidence>
<dbReference type="Pfam" id="PF13358">
    <property type="entry name" value="DDE_3"/>
    <property type="match status" value="1"/>
</dbReference>
<keyword evidence="5" id="KW-1185">Reference proteome</keyword>
<feature type="domain" description="Reverse transcriptase zinc-binding" evidence="3">
    <location>
        <begin position="604"/>
        <end position="679"/>
    </location>
</feature>
<dbReference type="GO" id="GO:0003676">
    <property type="term" value="F:nucleic acid binding"/>
    <property type="evidence" value="ECO:0007669"/>
    <property type="project" value="InterPro"/>
</dbReference>